<evidence type="ECO:0000313" key="2">
    <source>
        <dbReference type="Proteomes" id="UP000499080"/>
    </source>
</evidence>
<accession>A0A4Y2LV05</accession>
<gene>
    <name evidence="1" type="ORF">AVEN_34851_1</name>
</gene>
<dbReference type="OrthoDB" id="10540901at2759"/>
<dbReference type="Proteomes" id="UP000499080">
    <property type="component" value="Unassembled WGS sequence"/>
</dbReference>
<dbReference type="AlphaFoldDB" id="A0A4Y2LV05"/>
<dbReference type="EMBL" id="BGPR01006396">
    <property type="protein sequence ID" value="GBN18615.1"/>
    <property type="molecule type" value="Genomic_DNA"/>
</dbReference>
<reference evidence="1 2" key="1">
    <citation type="journal article" date="2019" name="Sci. Rep.">
        <title>Orb-weaving spider Araneus ventricosus genome elucidates the spidroin gene catalogue.</title>
        <authorList>
            <person name="Kono N."/>
            <person name="Nakamura H."/>
            <person name="Ohtoshi R."/>
            <person name="Moran D.A.P."/>
            <person name="Shinohara A."/>
            <person name="Yoshida Y."/>
            <person name="Fujiwara M."/>
            <person name="Mori M."/>
            <person name="Tomita M."/>
            <person name="Arakawa K."/>
        </authorList>
    </citation>
    <scope>NUCLEOTIDE SEQUENCE [LARGE SCALE GENOMIC DNA]</scope>
</reference>
<name>A0A4Y2LV05_ARAVE</name>
<protein>
    <submittedName>
        <fullName evidence="1">Uncharacterized protein</fullName>
    </submittedName>
</protein>
<keyword evidence="2" id="KW-1185">Reference proteome</keyword>
<comment type="caution">
    <text evidence="1">The sequence shown here is derived from an EMBL/GenBank/DDBJ whole genome shotgun (WGS) entry which is preliminary data.</text>
</comment>
<evidence type="ECO:0000313" key="1">
    <source>
        <dbReference type="EMBL" id="GBN18615.1"/>
    </source>
</evidence>
<sequence>MWLSCTLSLGDGQSLWFAKRSLKPYNLPLTPHLAKQKGEKAVVWGENDFLGKGDLAVPAIPVTADLECPRGTFGGHKSRLIYNHRLPHGQAQNPTVRPLEKAIPQKGFSF</sequence>
<proteinExistence type="predicted"/>
<organism evidence="1 2">
    <name type="scientific">Araneus ventricosus</name>
    <name type="common">Orbweaver spider</name>
    <name type="synonym">Epeira ventricosa</name>
    <dbReference type="NCBI Taxonomy" id="182803"/>
    <lineage>
        <taxon>Eukaryota</taxon>
        <taxon>Metazoa</taxon>
        <taxon>Ecdysozoa</taxon>
        <taxon>Arthropoda</taxon>
        <taxon>Chelicerata</taxon>
        <taxon>Arachnida</taxon>
        <taxon>Araneae</taxon>
        <taxon>Araneomorphae</taxon>
        <taxon>Entelegynae</taxon>
        <taxon>Araneoidea</taxon>
        <taxon>Araneidae</taxon>
        <taxon>Araneus</taxon>
    </lineage>
</organism>